<feature type="region of interest" description="Disordered" evidence="3">
    <location>
        <begin position="59"/>
        <end position="101"/>
    </location>
</feature>
<dbReference type="PANTHER" id="PTHR45987:SF4">
    <property type="entry name" value="LARGE RIBOSOMAL SUBUNIT PROTEIN BL12M"/>
    <property type="match status" value="1"/>
</dbReference>
<dbReference type="EMBL" id="JALLPJ020000709">
    <property type="protein sequence ID" value="KAL3784949.1"/>
    <property type="molecule type" value="Genomic_DNA"/>
</dbReference>
<dbReference type="AlphaFoldDB" id="A0ABD3PB52"/>
<dbReference type="GO" id="GO:1990904">
    <property type="term" value="C:ribonucleoprotein complex"/>
    <property type="evidence" value="ECO:0007669"/>
    <property type="project" value="UniProtKB-KW"/>
</dbReference>
<evidence type="ECO:0000313" key="6">
    <source>
        <dbReference type="Proteomes" id="UP001530400"/>
    </source>
</evidence>
<proteinExistence type="predicted"/>
<evidence type="ECO:0000256" key="1">
    <source>
        <dbReference type="ARBA" id="ARBA00022980"/>
    </source>
</evidence>
<evidence type="ECO:0000313" key="5">
    <source>
        <dbReference type="EMBL" id="KAL3784949.1"/>
    </source>
</evidence>
<feature type="domain" description="Large ribosomal subunit protein bL12 C-terminal" evidence="4">
    <location>
        <begin position="198"/>
        <end position="237"/>
    </location>
</feature>
<comment type="caution">
    <text evidence="5">The sequence shown here is derived from an EMBL/GenBank/DDBJ whole genome shotgun (WGS) entry which is preliminary data.</text>
</comment>
<dbReference type="PANTHER" id="PTHR45987">
    <property type="entry name" value="39S RIBOSOMAL PROTEIN L12"/>
    <property type="match status" value="1"/>
</dbReference>
<protein>
    <recommendedName>
        <fullName evidence="4">Large ribosomal subunit protein bL12 C-terminal domain-containing protein</fullName>
    </recommendedName>
</protein>
<organism evidence="5 6">
    <name type="scientific">Cyclotella atomus</name>
    <dbReference type="NCBI Taxonomy" id="382360"/>
    <lineage>
        <taxon>Eukaryota</taxon>
        <taxon>Sar</taxon>
        <taxon>Stramenopiles</taxon>
        <taxon>Ochrophyta</taxon>
        <taxon>Bacillariophyta</taxon>
        <taxon>Coscinodiscophyceae</taxon>
        <taxon>Thalassiosirophycidae</taxon>
        <taxon>Stephanodiscales</taxon>
        <taxon>Stephanodiscaceae</taxon>
        <taxon>Cyclotella</taxon>
    </lineage>
</organism>
<dbReference type="GO" id="GO:0005840">
    <property type="term" value="C:ribosome"/>
    <property type="evidence" value="ECO:0007669"/>
    <property type="project" value="UniProtKB-KW"/>
</dbReference>
<dbReference type="CDD" id="cd00387">
    <property type="entry name" value="Ribosomal_L7_L12"/>
    <property type="match status" value="1"/>
</dbReference>
<dbReference type="Gene3D" id="3.30.1390.10">
    <property type="match status" value="1"/>
</dbReference>
<dbReference type="InterPro" id="IPR000206">
    <property type="entry name" value="Ribosomal_bL12"/>
</dbReference>
<keyword evidence="6" id="KW-1185">Reference proteome</keyword>
<evidence type="ECO:0000256" key="3">
    <source>
        <dbReference type="SAM" id="MobiDB-lite"/>
    </source>
</evidence>
<dbReference type="InterPro" id="IPR014719">
    <property type="entry name" value="Ribosomal_bL12_C/ClpS-like"/>
</dbReference>
<reference evidence="5 6" key="1">
    <citation type="submission" date="2024-10" db="EMBL/GenBank/DDBJ databases">
        <title>Updated reference genomes for cyclostephanoid diatoms.</title>
        <authorList>
            <person name="Roberts W.R."/>
            <person name="Alverson A.J."/>
        </authorList>
    </citation>
    <scope>NUCLEOTIDE SEQUENCE [LARGE SCALE GENOMIC DNA]</scope>
    <source>
        <strain evidence="5 6">AJA010-31</strain>
    </source>
</reference>
<evidence type="ECO:0000256" key="2">
    <source>
        <dbReference type="ARBA" id="ARBA00023274"/>
    </source>
</evidence>
<feature type="compositionally biased region" description="Low complexity" evidence="3">
    <location>
        <begin position="63"/>
        <end position="74"/>
    </location>
</feature>
<keyword evidence="2" id="KW-0687">Ribonucleoprotein</keyword>
<gene>
    <name evidence="5" type="ORF">ACHAWO_011241</name>
</gene>
<dbReference type="InterPro" id="IPR013823">
    <property type="entry name" value="Ribosomal_bL12_C"/>
</dbReference>
<dbReference type="Pfam" id="PF00542">
    <property type="entry name" value="Ribosomal_L12"/>
    <property type="match status" value="1"/>
</dbReference>
<dbReference type="SUPFAM" id="SSF54736">
    <property type="entry name" value="ClpS-like"/>
    <property type="match status" value="1"/>
</dbReference>
<evidence type="ECO:0000259" key="4">
    <source>
        <dbReference type="Pfam" id="PF00542"/>
    </source>
</evidence>
<dbReference type="Proteomes" id="UP001530400">
    <property type="component" value="Unassembled WGS sequence"/>
</dbReference>
<sequence length="241" mass="26067">MSARRILSSRSLLTATCRRAITTSRDVPLFRPSPSNYSFYQLSPRHSIRGIGSTFPKLKEEASAAAEETPAAAEGGTDGANDTQEGDDDCPVWQNPLHHNDPKFEKVFTEDYEPGEEMPIIPLPPFSSEGSDVDAPPHIHDLANKIIALNLMELAALMDRIGEHFGFDDSDAFGADSGGDGGDGDGAGEEVKEEKTSFDIKLEGFDAKSKIKVIKEIRTVTGLGLKEAKELVEGAPVSMLY</sequence>
<keyword evidence="1" id="KW-0689">Ribosomal protein</keyword>
<name>A0ABD3PB52_9STRA</name>
<accession>A0ABD3PB52</accession>
<feature type="region of interest" description="Disordered" evidence="3">
    <location>
        <begin position="172"/>
        <end position="195"/>
    </location>
</feature>